<feature type="non-terminal residue" evidence="3">
    <location>
        <position position="1"/>
    </location>
</feature>
<feature type="region of interest" description="Disordered" evidence="1">
    <location>
        <begin position="395"/>
        <end position="414"/>
    </location>
</feature>
<comment type="caution">
    <text evidence="3">The sequence shown here is derived from an EMBL/GenBank/DDBJ whole genome shotgun (WGS) entry which is preliminary data.</text>
</comment>
<sequence length="595" mass="65628">MIPHRALHLENGVIRSVVKPSTFIFSKHTIPIRSGRRPLSFLEATASGSRLNNSDFESVATIQKALPNVFVAREVKPPIEVAVPEPEVDTMNAQKEAELLAMQHILGLKDASDEAVKIKPKELERLQRLKAADPVFVCIDLEAFEFAQNKITEVGISVLDSRHLAGIDPGPDGNEWLSKINTRHILVKEHKHLVNKRFVHGCPDKFNFGTSEVVSLKHIHKTLTQIFNNPSSSSLLASDSGSRNLILVGHGLSNDTAYLSKLNFAPHAKGNIIRDVDTTKFVGTKKQTVGLSNPGKETRSGEGGCRQRRSATNTQAWAAYCRASSTCGTHDRSLVVGESVDRTRAAESQWQNKANAGSEIDHAALNSSSRKRKSSDVEPVVSENQVHLITKSELQNEQTVETMTSPPTTSDTGSSLRIIREATRDPRDFFAHARAQNSASSETAVYGNEHEQQPFVPEPPSQPDNTFIRKVQHTDQQSFVSDVPSWTGVPKIRRVKVTDPQTIVPDVPSQNDTSFIRKVKIEKTEMPLDFDKGAKAAEASRPPASSKIRTVATGQAKDVQQPARYRAIGHYLREGQAEQPRAPSESPQSFEQNNR</sequence>
<dbReference type="EMBL" id="CAIJEO010000010">
    <property type="protein sequence ID" value="CAD0099763.1"/>
    <property type="molecule type" value="Genomic_DNA"/>
</dbReference>
<dbReference type="InterPro" id="IPR048519">
    <property type="entry name" value="Gfd2/YDR514C-like_C"/>
</dbReference>
<dbReference type="AlphaFoldDB" id="A0A9N8PKQ1"/>
<dbReference type="GO" id="GO:0005634">
    <property type="term" value="C:nucleus"/>
    <property type="evidence" value="ECO:0007669"/>
    <property type="project" value="TreeGrafter"/>
</dbReference>
<name>A0A9N8PKQ1_9PEZI</name>
<dbReference type="Proteomes" id="UP000714618">
    <property type="component" value="Unassembled WGS sequence"/>
</dbReference>
<dbReference type="PANTHER" id="PTHR28083">
    <property type="entry name" value="GOOD FOR FULL DBP5 ACTIVITY PROTEIN 2"/>
    <property type="match status" value="1"/>
</dbReference>
<proteinExistence type="predicted"/>
<reference evidence="3" key="1">
    <citation type="submission" date="2020-06" db="EMBL/GenBank/DDBJ databases">
        <authorList>
            <person name="Onetto C."/>
        </authorList>
    </citation>
    <scope>NUCLEOTIDE SEQUENCE</scope>
</reference>
<evidence type="ECO:0000256" key="1">
    <source>
        <dbReference type="SAM" id="MobiDB-lite"/>
    </source>
</evidence>
<evidence type="ECO:0000259" key="2">
    <source>
        <dbReference type="Pfam" id="PF21762"/>
    </source>
</evidence>
<keyword evidence="4" id="KW-1185">Reference proteome</keyword>
<feature type="region of interest" description="Disordered" evidence="1">
    <location>
        <begin position="288"/>
        <end position="309"/>
    </location>
</feature>
<organism evidence="3 4">
    <name type="scientific">Aureobasidium mustum</name>
    <dbReference type="NCBI Taxonomy" id="2773714"/>
    <lineage>
        <taxon>Eukaryota</taxon>
        <taxon>Fungi</taxon>
        <taxon>Dikarya</taxon>
        <taxon>Ascomycota</taxon>
        <taxon>Pezizomycotina</taxon>
        <taxon>Dothideomycetes</taxon>
        <taxon>Dothideomycetidae</taxon>
        <taxon>Dothideales</taxon>
        <taxon>Saccotheciaceae</taxon>
        <taxon>Aureobasidium</taxon>
    </lineage>
</organism>
<evidence type="ECO:0000313" key="4">
    <source>
        <dbReference type="Proteomes" id="UP000714618"/>
    </source>
</evidence>
<feature type="region of interest" description="Disordered" evidence="1">
    <location>
        <begin position="533"/>
        <end position="595"/>
    </location>
</feature>
<feature type="compositionally biased region" description="Low complexity" evidence="1">
    <location>
        <begin position="402"/>
        <end position="414"/>
    </location>
</feature>
<feature type="domain" description="Gfd2/YDR514C-like C-terminal" evidence="2">
    <location>
        <begin position="135"/>
        <end position="286"/>
    </location>
</feature>
<dbReference type="InterPro" id="IPR040151">
    <property type="entry name" value="Gfd2/YDR514C-like"/>
</dbReference>
<dbReference type="OrthoDB" id="5953249at2759"/>
<accession>A0A9N8PKQ1</accession>
<evidence type="ECO:0000313" key="3">
    <source>
        <dbReference type="EMBL" id="CAD0099763.1"/>
    </source>
</evidence>
<gene>
    <name evidence="3" type="ORF">AWRI4233_LOCUS8588</name>
</gene>
<dbReference type="Pfam" id="PF21762">
    <property type="entry name" value="DEDDh_C"/>
    <property type="match status" value="1"/>
</dbReference>
<dbReference type="PANTHER" id="PTHR28083:SF1">
    <property type="entry name" value="GOOD FOR FULL DBP5 ACTIVITY PROTEIN 2"/>
    <property type="match status" value="1"/>
</dbReference>
<protein>
    <recommendedName>
        <fullName evidence="2">Gfd2/YDR514C-like C-terminal domain-containing protein</fullName>
    </recommendedName>
</protein>
<feature type="compositionally biased region" description="Polar residues" evidence="1">
    <location>
        <begin position="585"/>
        <end position="595"/>
    </location>
</feature>